<feature type="compositionally biased region" description="Low complexity" evidence="1">
    <location>
        <begin position="89"/>
        <end position="98"/>
    </location>
</feature>
<reference evidence="3" key="1">
    <citation type="submission" date="2018-02" db="EMBL/GenBank/DDBJ databases">
        <authorList>
            <person name="Cohen D.B."/>
            <person name="Kent A.D."/>
        </authorList>
    </citation>
    <scope>NUCLEOTIDE SEQUENCE</scope>
</reference>
<feature type="chain" id="PRO_5014951692" evidence="2">
    <location>
        <begin position="20"/>
        <end position="211"/>
    </location>
</feature>
<sequence length="211" mass="22623">MPLPQLLAMYLELQSMLLALLDPPLLDQRRDRPLFQRLNNQRKGSSPKFAAKGYASPAAGYATGTTGQAGETTTSRSRSRGSGHGSGYASGSTGSETTVAGYGSRTGTGTPNTLDYYGCFSRLWVSRCCWLTKCLSVNCLRLYLCTMPPVPMPLRPMPSLLQGSPSPDLLRKGSHRGSRTALQSQSPAGLFLIGPIRVCQKAGYLDARASS</sequence>
<dbReference type="EMBL" id="OIVN01006142">
    <property type="protein sequence ID" value="SPD26054.1"/>
    <property type="molecule type" value="Genomic_DNA"/>
</dbReference>
<organism evidence="3">
    <name type="scientific">Fagus sylvatica</name>
    <name type="common">Beechnut</name>
    <dbReference type="NCBI Taxonomy" id="28930"/>
    <lineage>
        <taxon>Eukaryota</taxon>
        <taxon>Viridiplantae</taxon>
        <taxon>Streptophyta</taxon>
        <taxon>Embryophyta</taxon>
        <taxon>Tracheophyta</taxon>
        <taxon>Spermatophyta</taxon>
        <taxon>Magnoliopsida</taxon>
        <taxon>eudicotyledons</taxon>
        <taxon>Gunneridae</taxon>
        <taxon>Pentapetalae</taxon>
        <taxon>rosids</taxon>
        <taxon>fabids</taxon>
        <taxon>Fagales</taxon>
        <taxon>Fagaceae</taxon>
        <taxon>Fagus</taxon>
    </lineage>
</organism>
<keyword evidence="2" id="KW-0732">Signal</keyword>
<evidence type="ECO:0000256" key="1">
    <source>
        <dbReference type="SAM" id="MobiDB-lite"/>
    </source>
</evidence>
<feature type="signal peptide" evidence="2">
    <location>
        <begin position="1"/>
        <end position="19"/>
    </location>
</feature>
<accession>A0A2N9IP24</accession>
<feature type="region of interest" description="Disordered" evidence="1">
    <location>
        <begin position="61"/>
        <end position="105"/>
    </location>
</feature>
<name>A0A2N9IP24_FAGSY</name>
<dbReference type="AlphaFoldDB" id="A0A2N9IP24"/>
<evidence type="ECO:0000313" key="3">
    <source>
        <dbReference type="EMBL" id="SPD26054.1"/>
    </source>
</evidence>
<gene>
    <name evidence="3" type="ORF">FSB_LOCUS53936</name>
</gene>
<proteinExistence type="predicted"/>
<feature type="compositionally biased region" description="Low complexity" evidence="1">
    <location>
        <begin position="61"/>
        <end position="76"/>
    </location>
</feature>
<evidence type="ECO:0000256" key="2">
    <source>
        <dbReference type="SAM" id="SignalP"/>
    </source>
</evidence>
<protein>
    <submittedName>
        <fullName evidence="3">Uncharacterized protein</fullName>
    </submittedName>
</protein>